<dbReference type="GeneTree" id="ENSGT00940000155619"/>
<dbReference type="SMART" id="SM00327">
    <property type="entry name" value="VWA"/>
    <property type="match status" value="3"/>
</dbReference>
<feature type="domain" description="VWFA" evidence="1">
    <location>
        <begin position="59"/>
        <end position="235"/>
    </location>
</feature>
<dbReference type="PRINTS" id="PR00453">
    <property type="entry name" value="VWFADOMAIN"/>
</dbReference>
<dbReference type="Pfam" id="PF00092">
    <property type="entry name" value="VWA"/>
    <property type="match status" value="3"/>
</dbReference>
<dbReference type="InterPro" id="IPR050525">
    <property type="entry name" value="ECM_Assembly_Org"/>
</dbReference>
<dbReference type="SUPFAM" id="SSF53300">
    <property type="entry name" value="vWA-like"/>
    <property type="match status" value="3"/>
</dbReference>
<dbReference type="CDD" id="cd01450">
    <property type="entry name" value="vWFA_subfamily_ECM"/>
    <property type="match status" value="1"/>
</dbReference>
<proteinExistence type="predicted"/>
<dbReference type="PANTHER" id="PTHR24020:SF84">
    <property type="entry name" value="VWFA DOMAIN-CONTAINING PROTEIN"/>
    <property type="match status" value="1"/>
</dbReference>
<dbReference type="PaxDb" id="30732-ENSOMEP00000024145"/>
<organism evidence="2 3">
    <name type="scientific">Oryzias melastigma</name>
    <name type="common">Marine medaka</name>
    <dbReference type="NCBI Taxonomy" id="30732"/>
    <lineage>
        <taxon>Eukaryota</taxon>
        <taxon>Metazoa</taxon>
        <taxon>Chordata</taxon>
        <taxon>Craniata</taxon>
        <taxon>Vertebrata</taxon>
        <taxon>Euteleostomi</taxon>
        <taxon>Actinopterygii</taxon>
        <taxon>Neopterygii</taxon>
        <taxon>Teleostei</taxon>
        <taxon>Neoteleostei</taxon>
        <taxon>Acanthomorphata</taxon>
        <taxon>Ovalentaria</taxon>
        <taxon>Atherinomorphae</taxon>
        <taxon>Beloniformes</taxon>
        <taxon>Adrianichthyidae</taxon>
        <taxon>Oryziinae</taxon>
        <taxon>Oryzias</taxon>
    </lineage>
</organism>
<feature type="domain" description="VWFA" evidence="1">
    <location>
        <begin position="448"/>
        <end position="613"/>
    </location>
</feature>
<dbReference type="InterPro" id="IPR036465">
    <property type="entry name" value="vWFA_dom_sf"/>
</dbReference>
<protein>
    <recommendedName>
        <fullName evidence="1">VWFA domain-containing protein</fullName>
    </recommendedName>
</protein>
<reference evidence="2" key="2">
    <citation type="submission" date="2025-09" db="UniProtKB">
        <authorList>
            <consortium name="Ensembl"/>
        </authorList>
    </citation>
    <scope>IDENTIFICATION</scope>
</reference>
<dbReference type="Ensembl" id="ENSOMET00000010411.1">
    <property type="protein sequence ID" value="ENSOMEP00000024145.1"/>
    <property type="gene ID" value="ENSOMEG00000004660.1"/>
</dbReference>
<feature type="domain" description="VWFA" evidence="1">
    <location>
        <begin position="274"/>
        <end position="442"/>
    </location>
</feature>
<name>A0A3B3D3Z1_ORYME</name>
<evidence type="ECO:0000313" key="3">
    <source>
        <dbReference type="Proteomes" id="UP000261560"/>
    </source>
</evidence>
<evidence type="ECO:0000259" key="1">
    <source>
        <dbReference type="PROSITE" id="PS50234"/>
    </source>
</evidence>
<dbReference type="InterPro" id="IPR002035">
    <property type="entry name" value="VWF_A"/>
</dbReference>
<dbReference type="PANTHER" id="PTHR24020">
    <property type="entry name" value="COLLAGEN ALPHA"/>
    <property type="match status" value="1"/>
</dbReference>
<dbReference type="Proteomes" id="UP000261560">
    <property type="component" value="Unplaced"/>
</dbReference>
<dbReference type="STRING" id="30732.ENSOMEP00000024145"/>
<sequence length="664" mass="72914">MTAYSRRSCLLLVHTTPMSRQSVPLKLIQRCHACLHALAFLREEAETETEQRRSAGAADVVFILSDSGGSGEDDFPFLLVFLDFIINSLEIGQAKVRVGIVTASHVPRVEAHLNTFHGKAELEHFISLLPPRQGGAKIGAALNSTREVMFRERNRGRRNARKVAIVITDTKSQDSVSEAASSLRRAGTTVYAVGVKDAERTELEEMASHPSSRHVFPRADFSSLVAETQTLLRSLCSGIAESLKTAGESSKDAEKGWSLGCSWFRTFKLWNQADIFFLIEDSGGISQLDFSDTQKFVISFLPFFHIGPRHVRIGLVKYSDSPSLEFDLTEKSDPDAVEKAVLGIRREGGGAYTGRALSFMNAHLERDTASRRVPRFLIVVTGGEATDEVKGPAEALRQKDVTLLAVGVKNANETQLMEISGDSRRTFYVNHFDALESISDGVLQVPVDVFFLTSGFAGSSKRDFQKMKDLLKSVISMFTLGPDDVRVGVMQLGGNRGLEFGLNKYFSSEEMLGAVDRMQPVEGGNRLGRSLTEVSKYLEAAGGGRPGLKQSLVVITDLWSIDEVRGPASALRAREVEIYAVGVLEASRKQLLEISGSSDKVFHLEDFDGLPALGGPCSERRSAAGGSRNVCNKIKQFHLFISFSQHTEINSFIFFTLVKMKGDI</sequence>
<keyword evidence="3" id="KW-1185">Reference proteome</keyword>
<reference evidence="2" key="1">
    <citation type="submission" date="2025-08" db="UniProtKB">
        <authorList>
            <consortium name="Ensembl"/>
        </authorList>
    </citation>
    <scope>IDENTIFICATION</scope>
</reference>
<accession>A0A3B3D3Z1</accession>
<dbReference type="AlphaFoldDB" id="A0A3B3D3Z1"/>
<evidence type="ECO:0000313" key="2">
    <source>
        <dbReference type="Ensembl" id="ENSOMEP00000024145.1"/>
    </source>
</evidence>
<dbReference type="PROSITE" id="PS50234">
    <property type="entry name" value="VWFA"/>
    <property type="match status" value="3"/>
</dbReference>
<dbReference type="Gene3D" id="3.40.50.410">
    <property type="entry name" value="von Willebrand factor, type A domain"/>
    <property type="match status" value="3"/>
</dbReference>